<evidence type="ECO:0000313" key="2">
    <source>
        <dbReference type="EMBL" id="AAM07273.1"/>
    </source>
</evidence>
<proteinExistence type="predicted"/>
<dbReference type="KEGG" id="mac:MA_3922"/>
<dbReference type="CDD" id="cd01147">
    <property type="entry name" value="HemV-2"/>
    <property type="match status" value="1"/>
</dbReference>
<dbReference type="EMBL" id="AE010299">
    <property type="protein sequence ID" value="AAM07273.1"/>
    <property type="molecule type" value="Genomic_DNA"/>
</dbReference>
<dbReference type="InterPro" id="IPR050902">
    <property type="entry name" value="ABC_Transporter_SBP"/>
</dbReference>
<dbReference type="SUPFAM" id="SSF53807">
    <property type="entry name" value="Helical backbone' metal receptor"/>
    <property type="match status" value="1"/>
</dbReference>
<dbReference type="EnsemblBacteria" id="AAM07273">
    <property type="protein sequence ID" value="AAM07273"/>
    <property type="gene ID" value="MA_3922"/>
</dbReference>
<dbReference type="InterPro" id="IPR002491">
    <property type="entry name" value="ABC_transptr_periplasmic_BD"/>
</dbReference>
<evidence type="ECO:0000313" key="3">
    <source>
        <dbReference type="Proteomes" id="UP000002487"/>
    </source>
</evidence>
<dbReference type="Proteomes" id="UP000002487">
    <property type="component" value="Chromosome"/>
</dbReference>
<dbReference type="Pfam" id="PF01497">
    <property type="entry name" value="Peripla_BP_2"/>
    <property type="match status" value="1"/>
</dbReference>
<accession>Q8TJ66</accession>
<name>Q8TJ66_METAC</name>
<protein>
    <submittedName>
        <fullName evidence="2">Periplasmic binding protein</fullName>
    </submittedName>
</protein>
<dbReference type="PROSITE" id="PS50983">
    <property type="entry name" value="FE_B12_PBP"/>
    <property type="match status" value="1"/>
</dbReference>
<dbReference type="AlphaFoldDB" id="Q8TJ66"/>
<dbReference type="PROSITE" id="PS51257">
    <property type="entry name" value="PROKAR_LIPOPROTEIN"/>
    <property type="match status" value="1"/>
</dbReference>
<dbReference type="Gene3D" id="3.40.50.1980">
    <property type="entry name" value="Nitrogenase molybdenum iron protein domain"/>
    <property type="match status" value="2"/>
</dbReference>
<reference evidence="2 3" key="1">
    <citation type="journal article" date="2002" name="Genome Res.">
        <title>The genome of Methanosarcina acetivorans reveals extensive metabolic and physiological diversity.</title>
        <authorList>
            <person name="Galagan J.E."/>
            <person name="Nusbaum C."/>
            <person name="Roy A."/>
            <person name="Endrizzi M.G."/>
            <person name="Macdonald P."/>
            <person name="FitzHugh W."/>
            <person name="Calvo S."/>
            <person name="Engels R."/>
            <person name="Smirnov S."/>
            <person name="Atnoor D."/>
            <person name="Brown A."/>
            <person name="Allen N."/>
            <person name="Naylor J."/>
            <person name="Stange-Thomann N."/>
            <person name="DeArellano K."/>
            <person name="Johnson R."/>
            <person name="Linton L."/>
            <person name="McEwan P."/>
            <person name="McKernan K."/>
            <person name="Talamas J."/>
            <person name="Tirrell A."/>
            <person name="Ye W."/>
            <person name="Zimmer A."/>
            <person name="Barber R.D."/>
            <person name="Cann I."/>
            <person name="Graham D.E."/>
            <person name="Grahame D.A."/>
            <person name="Guss A."/>
            <person name="Hedderich R."/>
            <person name="Ingram-Smith C."/>
            <person name="Kuettner C.H."/>
            <person name="Krzycki J.A."/>
            <person name="Leigh J.A."/>
            <person name="Li W."/>
            <person name="Liu J."/>
            <person name="Mukhopadhyay B."/>
            <person name="Reeve J.N."/>
            <person name="Smith K."/>
            <person name="Springer T.A."/>
            <person name="Umayam L.A."/>
            <person name="White O."/>
            <person name="White R.H."/>
            <person name="de Macario E.C."/>
            <person name="Ferry J.G."/>
            <person name="Jarrell K.F."/>
            <person name="Jing H."/>
            <person name="Macario A.J.L."/>
            <person name="Paulsen I."/>
            <person name="Pritchett M."/>
            <person name="Sowers K.R."/>
            <person name="Swanson R.V."/>
            <person name="Zinder S.H."/>
            <person name="Lander E."/>
            <person name="Metcalf W.W."/>
            <person name="Birren B."/>
        </authorList>
    </citation>
    <scope>NUCLEOTIDE SEQUENCE [LARGE SCALE GENOMIC DNA]</scope>
    <source>
        <strain evidence="3">ATCC 35395 / DSM 2834 / JCM 12185 / C2A</strain>
    </source>
</reference>
<keyword evidence="3" id="KW-1185">Reference proteome</keyword>
<dbReference type="HOGENOM" id="CLU_038034_2_0_2"/>
<gene>
    <name evidence="2" type="ordered locus">MA_3922</name>
</gene>
<dbReference type="STRING" id="188937.MA_3922"/>
<sequence>MNVKFSFHLTLLIMFALTVVFSGCISQSSPEETSISEEKNTVTVQDSAGRYVEVPYPVEKIVVLWDNPPEELRSLGAIDRIVGIDAETKKKVDSGFFPELADVPVVGTWDEPDYEKIAELNPDVVIMLSSYPPLPDDVQKKLEPFGIAVVGLDFYMVDSWEREVRTLGFMLGEDEKADEYIRFFTDEWAMIKERTKDIPDDEKKKVYFEGLDPYLTYGGADYGCGIPGMVRAAGGIDLFPEISAYSFEVDPEEISLRNPDVILKGTASGYLSNASEFSEIQQGVASRPELTNTNAVKNSNVFVISWEVAAGSRKKFGPMYLAKALYPERFEDYDPDLVTQKYFEDYQGINYQGIYFYPSLNASLNETENTDLQNVSES</sequence>
<organism evidence="2 3">
    <name type="scientific">Methanosarcina acetivorans (strain ATCC 35395 / DSM 2834 / JCM 12185 / C2A)</name>
    <dbReference type="NCBI Taxonomy" id="188937"/>
    <lineage>
        <taxon>Archaea</taxon>
        <taxon>Methanobacteriati</taxon>
        <taxon>Methanobacteriota</taxon>
        <taxon>Stenosarchaea group</taxon>
        <taxon>Methanomicrobia</taxon>
        <taxon>Methanosarcinales</taxon>
        <taxon>Methanosarcinaceae</taxon>
        <taxon>Methanosarcina</taxon>
    </lineage>
</organism>
<dbReference type="PhylomeDB" id="Q8TJ66"/>
<dbReference type="PANTHER" id="PTHR30535">
    <property type="entry name" value="VITAMIN B12-BINDING PROTEIN"/>
    <property type="match status" value="1"/>
</dbReference>
<feature type="domain" description="Fe/B12 periplasmic-binding" evidence="1">
    <location>
        <begin position="60"/>
        <end position="333"/>
    </location>
</feature>
<dbReference type="InParanoid" id="Q8TJ66"/>
<dbReference type="PANTHER" id="PTHR30535:SF34">
    <property type="entry name" value="MOLYBDATE-BINDING PROTEIN MOLA"/>
    <property type="match status" value="1"/>
</dbReference>
<evidence type="ECO:0000259" key="1">
    <source>
        <dbReference type="PROSITE" id="PS50983"/>
    </source>
</evidence>